<feature type="active site" description="Nucleophile" evidence="7">
    <location>
        <position position="343"/>
    </location>
</feature>
<keyword evidence="5 7" id="KW-0573">Peptidoglycan synthesis</keyword>
<dbReference type="HOGENOM" id="CLU_020360_5_2_5"/>
<feature type="domain" description="L,D-TPase catalytic" evidence="9">
    <location>
        <begin position="194"/>
        <end position="367"/>
    </location>
</feature>
<dbReference type="SUPFAM" id="SSF141523">
    <property type="entry name" value="L,D-transpeptidase catalytic domain-like"/>
    <property type="match status" value="1"/>
</dbReference>
<evidence type="ECO:0000256" key="5">
    <source>
        <dbReference type="ARBA" id="ARBA00022984"/>
    </source>
</evidence>
<keyword evidence="6 7" id="KW-0961">Cell wall biogenesis/degradation</keyword>
<comment type="pathway">
    <text evidence="1 7">Cell wall biogenesis; peptidoglycan biosynthesis.</text>
</comment>
<keyword evidence="8" id="KW-0732">Signal</keyword>
<dbReference type="InterPro" id="IPR036366">
    <property type="entry name" value="PGBDSf"/>
</dbReference>
<dbReference type="GO" id="GO:0008360">
    <property type="term" value="P:regulation of cell shape"/>
    <property type="evidence" value="ECO:0007669"/>
    <property type="project" value="UniProtKB-UniRule"/>
</dbReference>
<proteinExistence type="inferred from homology"/>
<evidence type="ECO:0000256" key="3">
    <source>
        <dbReference type="ARBA" id="ARBA00022679"/>
    </source>
</evidence>
<evidence type="ECO:0000256" key="2">
    <source>
        <dbReference type="ARBA" id="ARBA00005992"/>
    </source>
</evidence>
<dbReference type="STRING" id="1082931.KKY_1121"/>
<dbReference type="AlphaFoldDB" id="G4R639"/>
<protein>
    <recommendedName>
        <fullName evidence="9">L,D-TPase catalytic domain-containing protein</fullName>
    </recommendedName>
</protein>
<dbReference type="GO" id="GO:0071555">
    <property type="term" value="P:cell wall organization"/>
    <property type="evidence" value="ECO:0007669"/>
    <property type="project" value="UniProtKB-UniRule"/>
</dbReference>
<dbReference type="GO" id="GO:0009252">
    <property type="term" value="P:peptidoglycan biosynthetic process"/>
    <property type="evidence" value="ECO:0007669"/>
    <property type="project" value="UniProtKB-UniPathway"/>
</dbReference>
<evidence type="ECO:0000256" key="1">
    <source>
        <dbReference type="ARBA" id="ARBA00004752"/>
    </source>
</evidence>
<dbReference type="InterPro" id="IPR006311">
    <property type="entry name" value="TAT_signal"/>
</dbReference>
<dbReference type="Pfam" id="PF03734">
    <property type="entry name" value="YkuD"/>
    <property type="match status" value="1"/>
</dbReference>
<keyword evidence="3" id="KW-0808">Transferase</keyword>
<organism evidence="10 11">
    <name type="scientific">Pelagibacterium halotolerans (strain DSM 22347 / JCM 15775 / CGMCC 1.7692 / B2)</name>
    <dbReference type="NCBI Taxonomy" id="1082931"/>
    <lineage>
        <taxon>Bacteria</taxon>
        <taxon>Pseudomonadati</taxon>
        <taxon>Pseudomonadota</taxon>
        <taxon>Alphaproteobacteria</taxon>
        <taxon>Hyphomicrobiales</taxon>
        <taxon>Devosiaceae</taxon>
        <taxon>Pelagibacterium</taxon>
    </lineage>
</organism>
<dbReference type="InterPro" id="IPR036365">
    <property type="entry name" value="PGBD-like_sf"/>
</dbReference>
<dbReference type="PROSITE" id="PS51318">
    <property type="entry name" value="TAT"/>
    <property type="match status" value="1"/>
</dbReference>
<dbReference type="InterPro" id="IPR052905">
    <property type="entry name" value="LD-transpeptidase_YkuD-like"/>
</dbReference>
<dbReference type="InterPro" id="IPR005490">
    <property type="entry name" value="LD_TPept_cat_dom"/>
</dbReference>
<feature type="active site" description="Proton donor/acceptor" evidence="7">
    <location>
        <position position="324"/>
    </location>
</feature>
<dbReference type="InterPro" id="IPR002477">
    <property type="entry name" value="Peptidoglycan-bd-like"/>
</dbReference>
<dbReference type="SUPFAM" id="SSF47090">
    <property type="entry name" value="PGBD-like"/>
    <property type="match status" value="1"/>
</dbReference>
<feature type="chain" id="PRO_5003467997" description="L,D-TPase catalytic domain-containing protein" evidence="8">
    <location>
        <begin position="33"/>
        <end position="424"/>
    </location>
</feature>
<evidence type="ECO:0000256" key="6">
    <source>
        <dbReference type="ARBA" id="ARBA00023316"/>
    </source>
</evidence>
<reference evidence="10 11" key="1">
    <citation type="journal article" date="2012" name="J. Bacteriol.">
        <title>Complete genome sequence of Pelagibacterium halotolerans B2T.</title>
        <authorList>
            <person name="Huo Y.Y."/>
            <person name="Cheng H."/>
            <person name="Han X.F."/>
            <person name="Jiang X.W."/>
            <person name="Sun C."/>
            <person name="Zhang X.Q."/>
            <person name="Zhu X.F."/>
            <person name="Liu Y.F."/>
            <person name="Li P.F."/>
            <person name="Ni P.X."/>
            <person name="Wu M."/>
        </authorList>
    </citation>
    <scope>NUCLEOTIDE SEQUENCE [LARGE SCALE GENOMIC DNA]</scope>
    <source>
        <strain evidence="11">DSM 22347 / JCM 15775 / CGMCC 1.7692 / B2</strain>
    </source>
</reference>
<keyword evidence="4 7" id="KW-0133">Cell shape</keyword>
<dbReference type="Gene3D" id="2.40.440.10">
    <property type="entry name" value="L,D-transpeptidase catalytic domain-like"/>
    <property type="match status" value="1"/>
</dbReference>
<dbReference type="Pfam" id="PF01471">
    <property type="entry name" value="PG_binding_1"/>
    <property type="match status" value="1"/>
</dbReference>
<dbReference type="GO" id="GO:0004180">
    <property type="term" value="F:carboxypeptidase activity"/>
    <property type="evidence" value="ECO:0007669"/>
    <property type="project" value="UniProtKB-ARBA"/>
</dbReference>
<accession>G4R639</accession>
<evidence type="ECO:0000256" key="7">
    <source>
        <dbReference type="PROSITE-ProRule" id="PRU01373"/>
    </source>
</evidence>
<dbReference type="Gene3D" id="1.10.101.10">
    <property type="entry name" value="PGBD-like superfamily/PGBD"/>
    <property type="match status" value="1"/>
</dbReference>
<dbReference type="RefSeq" id="WP_014130303.1">
    <property type="nucleotide sequence ID" value="NC_016078.1"/>
</dbReference>
<evidence type="ECO:0000313" key="10">
    <source>
        <dbReference type="EMBL" id="AEQ51154.1"/>
    </source>
</evidence>
<evidence type="ECO:0000259" key="9">
    <source>
        <dbReference type="PROSITE" id="PS52029"/>
    </source>
</evidence>
<gene>
    <name evidence="10" type="ordered locus">KKY_1121</name>
</gene>
<dbReference type="PROSITE" id="PS52029">
    <property type="entry name" value="LD_TPASE"/>
    <property type="match status" value="1"/>
</dbReference>
<dbReference type="PANTHER" id="PTHR41533">
    <property type="entry name" value="L,D-TRANSPEPTIDASE HI_1667-RELATED"/>
    <property type="match status" value="1"/>
</dbReference>
<keyword evidence="11" id="KW-1185">Reference proteome</keyword>
<sequence>MRDIKGKLNRRSVMTGMSALAAAAAFPMPALSQSLLGNMIGGRRTVTQEELELNSSTAMNAIGGTDPIVSVDTEYNLQRVAEYYDRLNAIGGWPDVPESIFRLGLGSDRRPVRDLRTYLAHTGDLPRETPLSDEFDTQLDGAVRGFQARHGLQINGMIDEYTYWAMKVPAATRLNQIKLNIERVRGLEGKLEDRYVNVNIPAAAIEAIEAGQVGRRHTAVVGKIDRQTPILRSRIHQINFNPYWTVPVSIIRRDIIGLVNDNPNYLNEYSIRIFDGSGNEVPQSAIDWSTEEAVNYTFRQDPGVQNSMGHVKINFHNPHAVYLHDTPQQGLFSENARFHSSGCVRVANVAEFVAWILRDSGYDIIDVNANFASGERIDADVSNPVPIFMTYFTAWANRNGVVSFRDDVYEYDAQGKIDFPELSA</sequence>
<dbReference type="UniPathway" id="UPA00219"/>
<dbReference type="CDD" id="cd16913">
    <property type="entry name" value="YkuD_like"/>
    <property type="match status" value="1"/>
</dbReference>
<comment type="similarity">
    <text evidence="2">Belongs to the YkuD family.</text>
</comment>
<dbReference type="KEGG" id="phl:KKY_1121"/>
<evidence type="ECO:0000256" key="8">
    <source>
        <dbReference type="SAM" id="SignalP"/>
    </source>
</evidence>
<name>G4R639_PELHB</name>
<dbReference type="EMBL" id="CP003075">
    <property type="protein sequence ID" value="AEQ51154.1"/>
    <property type="molecule type" value="Genomic_DNA"/>
</dbReference>
<dbReference type="PATRIC" id="fig|1082931.4.peg.1108"/>
<dbReference type="Proteomes" id="UP000008850">
    <property type="component" value="Chromosome"/>
</dbReference>
<evidence type="ECO:0000313" key="11">
    <source>
        <dbReference type="Proteomes" id="UP000008850"/>
    </source>
</evidence>
<feature type="signal peptide" evidence="8">
    <location>
        <begin position="1"/>
        <end position="32"/>
    </location>
</feature>
<evidence type="ECO:0000256" key="4">
    <source>
        <dbReference type="ARBA" id="ARBA00022960"/>
    </source>
</evidence>
<dbReference type="eggNOG" id="COG2989">
    <property type="taxonomic scope" value="Bacteria"/>
</dbReference>
<dbReference type="PANTHER" id="PTHR41533:SF2">
    <property type="entry name" value="BLR7131 PROTEIN"/>
    <property type="match status" value="1"/>
</dbReference>
<dbReference type="InterPro" id="IPR038063">
    <property type="entry name" value="Transpep_catalytic_dom"/>
</dbReference>
<dbReference type="GO" id="GO:0016740">
    <property type="term" value="F:transferase activity"/>
    <property type="evidence" value="ECO:0007669"/>
    <property type="project" value="UniProtKB-KW"/>
</dbReference>